<dbReference type="EMBL" id="BGZK01000304">
    <property type="protein sequence ID" value="GBP35464.1"/>
    <property type="molecule type" value="Genomic_DNA"/>
</dbReference>
<comment type="caution">
    <text evidence="2">The sequence shown here is derived from an EMBL/GenBank/DDBJ whole genome shotgun (WGS) entry which is preliminary data.</text>
</comment>
<feature type="compositionally biased region" description="Basic residues" evidence="1">
    <location>
        <begin position="81"/>
        <end position="91"/>
    </location>
</feature>
<dbReference type="AlphaFoldDB" id="A0A4C1VBY5"/>
<proteinExistence type="predicted"/>
<feature type="compositionally biased region" description="Low complexity" evidence="1">
    <location>
        <begin position="65"/>
        <end position="78"/>
    </location>
</feature>
<evidence type="ECO:0000313" key="3">
    <source>
        <dbReference type="Proteomes" id="UP000299102"/>
    </source>
</evidence>
<feature type="region of interest" description="Disordered" evidence="1">
    <location>
        <begin position="25"/>
        <end position="106"/>
    </location>
</feature>
<dbReference type="OrthoDB" id="7487383at2759"/>
<dbReference type="Proteomes" id="UP000299102">
    <property type="component" value="Unassembled WGS sequence"/>
</dbReference>
<reference evidence="2 3" key="1">
    <citation type="journal article" date="2019" name="Commun. Biol.">
        <title>The bagworm genome reveals a unique fibroin gene that provides high tensile strength.</title>
        <authorList>
            <person name="Kono N."/>
            <person name="Nakamura H."/>
            <person name="Ohtoshi R."/>
            <person name="Tomita M."/>
            <person name="Numata K."/>
            <person name="Arakawa K."/>
        </authorList>
    </citation>
    <scope>NUCLEOTIDE SEQUENCE [LARGE SCALE GENOMIC DNA]</scope>
</reference>
<keyword evidence="3" id="KW-1185">Reference proteome</keyword>
<evidence type="ECO:0000313" key="2">
    <source>
        <dbReference type="EMBL" id="GBP35464.1"/>
    </source>
</evidence>
<name>A0A4C1VBY5_EUMVA</name>
<sequence length="542" mass="60113">MRGTRTHACSTYICDRPARALATSSVQYSNARGREKDTPSPSVCSSGKFLSSAISSDEGSEQSDDIVNGSNGDSDNSSFKIVRRKHKKAARQQRINSNSDSNDYAMDVDNSRAKPANRRVSTVFKYNSTAKTLAAAPKKTTVIVKTNVASSAKPTPPPKVKPPPPICLRDKSKWNVVSSEHTRIHINYSRDQSTSRGIKIVTNTIENFRKLNSYLIKNNIPIHTFALEEERKIKAVIKGIPIEIETEAVKDNLERQTYPVTAVHRMNRRDGTALGLVLAILERSDQARDIFKKLCNVCGLSGIVAKFCKPFISKANTKYLTRAAGGKASAKPIPVKQWKTPLPRVKLQPTKETNTRFFPPRTLRRAGTAASALGEDITTIMRNGRKMQALAEDLHFNIITPLTPTHYHNNDNYRHDMLDIALMKGIALKLSCIDTLQYLNSDHRPVLMRLGSLTGDYPPPKKTITIGQKVSAALKEIDTPILNSIVNVIFSTDDIDNTIGALIRHIRTVVENSTRVVPAKTDRKELPSDVSELIWAKNAALR</sequence>
<accession>A0A4C1VBY5</accession>
<evidence type="ECO:0000256" key="1">
    <source>
        <dbReference type="SAM" id="MobiDB-lite"/>
    </source>
</evidence>
<protein>
    <submittedName>
        <fullName evidence="2">Uncharacterized protein</fullName>
    </submittedName>
</protein>
<gene>
    <name evidence="2" type="ORF">EVAR_19974_1</name>
</gene>
<feature type="compositionally biased region" description="Polar residues" evidence="1">
    <location>
        <begin position="39"/>
        <end position="57"/>
    </location>
</feature>
<organism evidence="2 3">
    <name type="scientific">Eumeta variegata</name>
    <name type="common">Bagworm moth</name>
    <name type="synonym">Eumeta japonica</name>
    <dbReference type="NCBI Taxonomy" id="151549"/>
    <lineage>
        <taxon>Eukaryota</taxon>
        <taxon>Metazoa</taxon>
        <taxon>Ecdysozoa</taxon>
        <taxon>Arthropoda</taxon>
        <taxon>Hexapoda</taxon>
        <taxon>Insecta</taxon>
        <taxon>Pterygota</taxon>
        <taxon>Neoptera</taxon>
        <taxon>Endopterygota</taxon>
        <taxon>Lepidoptera</taxon>
        <taxon>Glossata</taxon>
        <taxon>Ditrysia</taxon>
        <taxon>Tineoidea</taxon>
        <taxon>Psychidae</taxon>
        <taxon>Oiketicinae</taxon>
        <taxon>Eumeta</taxon>
    </lineage>
</organism>